<organism evidence="3 4">
    <name type="scientific">Glycomyces terrestris</name>
    <dbReference type="NCBI Taxonomy" id="2493553"/>
    <lineage>
        <taxon>Bacteria</taxon>
        <taxon>Bacillati</taxon>
        <taxon>Actinomycetota</taxon>
        <taxon>Actinomycetes</taxon>
        <taxon>Glycomycetales</taxon>
        <taxon>Glycomycetaceae</taxon>
        <taxon>Glycomyces</taxon>
    </lineage>
</organism>
<dbReference type="SMART" id="SM00530">
    <property type="entry name" value="HTH_XRE"/>
    <property type="match status" value="1"/>
</dbReference>
<reference evidence="3 4" key="1">
    <citation type="submission" date="2018-12" db="EMBL/GenBank/DDBJ databases">
        <title>Glycomyces sp. YIM 121974 draft genome.</title>
        <authorList>
            <person name="Li Q."/>
        </authorList>
    </citation>
    <scope>NUCLEOTIDE SEQUENCE [LARGE SCALE GENOMIC DNA]</scope>
    <source>
        <strain evidence="3 4">YIM 121974</strain>
    </source>
</reference>
<feature type="domain" description="HTH cro/C1-type" evidence="2">
    <location>
        <begin position="419"/>
        <end position="479"/>
    </location>
</feature>
<name>A0A426V1Q7_9ACTN</name>
<dbReference type="AlphaFoldDB" id="A0A426V1Q7"/>
<gene>
    <name evidence="3" type="ORF">EIW28_09710</name>
</gene>
<feature type="region of interest" description="Disordered" evidence="1">
    <location>
        <begin position="30"/>
        <end position="62"/>
    </location>
</feature>
<sequence>MLVHVVPQRGHDLVDRVRVRDRLDLRQEDLPRDAREADGRADRGGRREGGHGRADGAEHLPDHVEVRRALLRRAERRRRVPQDREVARAPLLDDGPAGGVQVREPGRDPGLVVDRRRDRREEPVLERLGRHPGPGRVPGRVLALRADERVQVLLQRRVAGGLEGEVGVRSGAGREPEVAAEFEQRLLRRLDRVQVVGVELRQRGPHGVRLLVGPALDLLHEPGHPARDVLGDRPDLPLAVDVARPLERGRAEVHGALALRHPALLGALRPVDHPAPGLEVPPVQRLPEGPHRLAPARAVAPPPRREVVRAVGDGRGRALAPPLEERLPEVLHRGFEHGAEVGGPDEFVWHSGPPPGRRADGFSRVQHRAGWGARVSGVPFRPGQGRPSIPDAGRIGGVRHPLDGLDPASAASAPQLVALLRELRAASGLSIREVSRRARDRGDWLPTSTLAAVLNRDAVPRAEVVAALVRACGGDEAAVETWLAQCARISAADAAGTGEVPRQLPSAPHAFTGRERELHLIDEHLQAASPRAVVLAGPAGIGKTALALHWAHRALDAFPDGQLYVDLRGFSGSDPLAPGPVLHRFLTALGTGPDEVPADGDERAAMFRSLLGHRRVLVVLDNARSPEQLRDLLPGTGGSTALITARADLFGLTATHGVPHLRLSPLTREESMDLLDAMIGRGRVATDPEAARGLAAACGDLPLALRLAACQTLAHPERPLGELRDLIAEAPLANLDLPGDEAAGLRACLDLTRDRLDPDARRALDAVGLHPATDFEPAGIAALSGLGLPAAEAALHRLAGVHLAAPAAEGRWSVHDLVRAYAREQAARLDGRADALARLYDWHLAAIARTITLVFQFEPETDPETAVPLPEFTGAEDALAWLDARNGAFSEMVRQAHAAGLDRHASRLVTALGRYRFARGLHVDAAADLEIALAADERLGDREHLVAVLRQLGNAFIATDRHDEAERRLEEAHQLALDLGDRMGALLSRAGLNWSYRERWQLDKARACVTEAAEGFRELGDTAREAKALDEIAQLDLLIGDHGSARSRFERSVVVFGERGWNQDLGSALIGLAKLALLDGDPDAAVGFLDRAREAFRSAGDTRGGLVTDSHAAEALARGGDHAEAVAEANRCLDALTGVQRVELRLQVLNNVGTAFTIAGDLLAGERCFREALDLALVGPDPYEEARARHGLGDALAARGDEAAAREEWTRALELHERLGTHGRAELAARLA</sequence>
<accession>A0A426V1Q7</accession>
<dbReference type="InterPro" id="IPR027417">
    <property type="entry name" value="P-loop_NTPase"/>
</dbReference>
<dbReference type="Gene3D" id="1.25.40.10">
    <property type="entry name" value="Tetratricopeptide repeat domain"/>
    <property type="match status" value="2"/>
</dbReference>
<dbReference type="SMART" id="SM00028">
    <property type="entry name" value="TPR"/>
    <property type="match status" value="4"/>
</dbReference>
<dbReference type="Gene3D" id="3.40.50.300">
    <property type="entry name" value="P-loop containing nucleotide triphosphate hydrolases"/>
    <property type="match status" value="1"/>
</dbReference>
<feature type="region of interest" description="Disordered" evidence="1">
    <location>
        <begin position="77"/>
        <end position="111"/>
    </location>
</feature>
<dbReference type="CDD" id="cd00093">
    <property type="entry name" value="HTH_XRE"/>
    <property type="match status" value="1"/>
</dbReference>
<keyword evidence="4" id="KW-1185">Reference proteome</keyword>
<dbReference type="InterPro" id="IPR001387">
    <property type="entry name" value="Cro/C1-type_HTH"/>
</dbReference>
<dbReference type="SUPFAM" id="SSF48452">
    <property type="entry name" value="TPR-like"/>
    <property type="match status" value="2"/>
</dbReference>
<dbReference type="InterPro" id="IPR011990">
    <property type="entry name" value="TPR-like_helical_dom_sf"/>
</dbReference>
<protein>
    <recommendedName>
        <fullName evidence="2">HTH cro/C1-type domain-containing protein</fullName>
    </recommendedName>
</protein>
<comment type="caution">
    <text evidence="3">The sequence shown here is derived from an EMBL/GenBank/DDBJ whole genome shotgun (WGS) entry which is preliminary data.</text>
</comment>
<evidence type="ECO:0000313" key="4">
    <source>
        <dbReference type="Proteomes" id="UP000277256"/>
    </source>
</evidence>
<evidence type="ECO:0000256" key="1">
    <source>
        <dbReference type="SAM" id="MobiDB-lite"/>
    </source>
</evidence>
<evidence type="ECO:0000259" key="2">
    <source>
        <dbReference type="SMART" id="SM00530"/>
    </source>
</evidence>
<dbReference type="SUPFAM" id="SSF52540">
    <property type="entry name" value="P-loop containing nucleoside triphosphate hydrolases"/>
    <property type="match status" value="1"/>
</dbReference>
<dbReference type="InterPro" id="IPR019734">
    <property type="entry name" value="TPR_rpt"/>
</dbReference>
<dbReference type="GO" id="GO:0043531">
    <property type="term" value="F:ADP binding"/>
    <property type="evidence" value="ECO:0007669"/>
    <property type="project" value="InterPro"/>
</dbReference>
<feature type="region of interest" description="Disordered" evidence="1">
    <location>
        <begin position="374"/>
        <end position="393"/>
    </location>
</feature>
<dbReference type="EMBL" id="RSEB01000002">
    <property type="protein sequence ID" value="RRS00802.1"/>
    <property type="molecule type" value="Genomic_DNA"/>
</dbReference>
<evidence type="ECO:0000313" key="3">
    <source>
        <dbReference type="EMBL" id="RRS00802.1"/>
    </source>
</evidence>
<proteinExistence type="predicted"/>
<dbReference type="PANTHER" id="PTHR47691:SF3">
    <property type="entry name" value="HTH-TYPE TRANSCRIPTIONAL REGULATOR RV0890C-RELATED"/>
    <property type="match status" value="1"/>
</dbReference>
<dbReference type="Proteomes" id="UP000277256">
    <property type="component" value="Unassembled WGS sequence"/>
</dbReference>
<dbReference type="PANTHER" id="PTHR47691">
    <property type="entry name" value="REGULATOR-RELATED"/>
    <property type="match status" value="1"/>
</dbReference>
<dbReference type="PRINTS" id="PR00364">
    <property type="entry name" value="DISEASERSIST"/>
</dbReference>
<dbReference type="Pfam" id="PF13560">
    <property type="entry name" value="HTH_31"/>
    <property type="match status" value="1"/>
</dbReference>